<evidence type="ECO:0000256" key="1">
    <source>
        <dbReference type="ARBA" id="ARBA00004167"/>
    </source>
</evidence>
<dbReference type="OrthoDB" id="26094at2"/>
<keyword evidence="4 9" id="KW-0812">Transmembrane</keyword>
<dbReference type="RefSeq" id="WP_038066534.1">
    <property type="nucleotide sequence ID" value="NZ_JPSL02000036.1"/>
</dbReference>
<dbReference type="GO" id="GO:0016989">
    <property type="term" value="F:sigma factor antagonist activity"/>
    <property type="evidence" value="ECO:0007669"/>
    <property type="project" value="TreeGrafter"/>
</dbReference>
<evidence type="ECO:0000256" key="4">
    <source>
        <dbReference type="ARBA" id="ARBA00022692"/>
    </source>
</evidence>
<evidence type="ECO:0000256" key="3">
    <source>
        <dbReference type="ARBA" id="ARBA00022475"/>
    </source>
</evidence>
<evidence type="ECO:0000256" key="2">
    <source>
        <dbReference type="ARBA" id="ARBA00004236"/>
    </source>
</evidence>
<organism evidence="12 13">
    <name type="scientific">Thermus filiformis</name>
    <dbReference type="NCBI Taxonomy" id="276"/>
    <lineage>
        <taxon>Bacteria</taxon>
        <taxon>Thermotogati</taxon>
        <taxon>Deinococcota</taxon>
        <taxon>Deinococci</taxon>
        <taxon>Thermales</taxon>
        <taxon>Thermaceae</taxon>
        <taxon>Thermus</taxon>
    </lineage>
</organism>
<dbReference type="Proteomes" id="UP000030364">
    <property type="component" value="Unassembled WGS sequence"/>
</dbReference>
<proteinExistence type="predicted"/>
<dbReference type="InterPro" id="IPR041916">
    <property type="entry name" value="Anti_sigma_zinc_sf"/>
</dbReference>
<name>A0A0A2WN48_THEFI</name>
<dbReference type="PANTHER" id="PTHR37461:SF1">
    <property type="entry name" value="ANTI-SIGMA-K FACTOR RSKA"/>
    <property type="match status" value="1"/>
</dbReference>
<evidence type="ECO:0000313" key="12">
    <source>
        <dbReference type="EMBL" id="KGQ21228.2"/>
    </source>
</evidence>
<protein>
    <recommendedName>
        <fullName evidence="8">Regulator of SigK</fullName>
    </recommendedName>
    <alternativeName>
        <fullName evidence="7">Sigma-K anti-sigma factor RskA</fullName>
    </alternativeName>
</protein>
<evidence type="ECO:0000259" key="10">
    <source>
        <dbReference type="Pfam" id="PF10099"/>
    </source>
</evidence>
<feature type="domain" description="Putative zinc-finger" evidence="11">
    <location>
        <begin position="4"/>
        <end position="31"/>
    </location>
</feature>
<reference evidence="12 13" key="1">
    <citation type="journal article" date="2015" name="Genome Announc.">
        <title>Draft Genome Sequence of the Thermophile Thermus filiformis ATCC 43280, Producer of Carotenoid-(Di)glucoside-Branched Fatty Acid (Di)esters and Source of Hyperthermostable Enzymes of Biotechnological Interest.</title>
        <authorList>
            <person name="Mandelli F."/>
            <person name="Oliveira Ramires B."/>
            <person name="Couger M.B."/>
            <person name="Paixao D.A."/>
            <person name="Camilo C.M."/>
            <person name="Polikarpov I."/>
            <person name="Prade R."/>
            <person name="Riano-Pachon D.M."/>
            <person name="Squina F.M."/>
        </authorList>
    </citation>
    <scope>NUCLEOTIDE SEQUENCE [LARGE SCALE GENOMIC DNA]</scope>
    <source>
        <strain evidence="12 13">ATCC 43280</strain>
    </source>
</reference>
<dbReference type="InterPro" id="IPR027383">
    <property type="entry name" value="Znf_put"/>
</dbReference>
<dbReference type="Gene3D" id="1.10.10.1320">
    <property type="entry name" value="Anti-sigma factor, zinc-finger domain"/>
    <property type="match status" value="1"/>
</dbReference>
<comment type="subcellular location">
    <subcellularLocation>
        <location evidence="2">Cell membrane</location>
    </subcellularLocation>
    <subcellularLocation>
        <location evidence="1">Membrane</location>
        <topology evidence="1">Single-pass membrane protein</topology>
    </subcellularLocation>
</comment>
<evidence type="ECO:0000256" key="9">
    <source>
        <dbReference type="SAM" id="Phobius"/>
    </source>
</evidence>
<evidence type="ECO:0000313" key="13">
    <source>
        <dbReference type="Proteomes" id="UP000030364"/>
    </source>
</evidence>
<keyword evidence="3" id="KW-1003">Cell membrane</keyword>
<evidence type="ECO:0000256" key="8">
    <source>
        <dbReference type="ARBA" id="ARBA00030803"/>
    </source>
</evidence>
<dbReference type="GO" id="GO:0005886">
    <property type="term" value="C:plasma membrane"/>
    <property type="evidence" value="ECO:0007669"/>
    <property type="project" value="UniProtKB-SubCell"/>
</dbReference>
<keyword evidence="6 9" id="KW-0472">Membrane</keyword>
<accession>A0A0A2WN48</accession>
<dbReference type="Pfam" id="PF10099">
    <property type="entry name" value="RskA_C"/>
    <property type="match status" value="1"/>
</dbReference>
<feature type="transmembrane region" description="Helical" evidence="9">
    <location>
        <begin position="82"/>
        <end position="105"/>
    </location>
</feature>
<evidence type="ECO:0000256" key="6">
    <source>
        <dbReference type="ARBA" id="ARBA00023136"/>
    </source>
</evidence>
<keyword evidence="5 9" id="KW-1133">Transmembrane helix</keyword>
<dbReference type="GO" id="GO:0006417">
    <property type="term" value="P:regulation of translation"/>
    <property type="evidence" value="ECO:0007669"/>
    <property type="project" value="TreeGrafter"/>
</dbReference>
<keyword evidence="13" id="KW-1185">Reference proteome</keyword>
<evidence type="ECO:0000259" key="11">
    <source>
        <dbReference type="Pfam" id="PF13490"/>
    </source>
</evidence>
<dbReference type="AlphaFoldDB" id="A0A0A2WN48"/>
<sequence>MSREEARELLPLYALNALSEGERKAVEEALARYPELVEELRAYQEGVLPLLEADPIPPSPGMEARVLARVRRQGYLRALPSFLLRAVAVLALLFLGYGAYLGYAWGRALADPGTRVLTLESPQGEVVGRVVVRKDRAALVLLNRLPPQGRVFQAWGLVGGRPEPLPTFRLPAKVLRLPPEAEALAVSLEPPGGSSRPTQILGLPR</sequence>
<dbReference type="InterPro" id="IPR051474">
    <property type="entry name" value="Anti-sigma-K/W_factor"/>
</dbReference>
<dbReference type="EMBL" id="JPSL02000036">
    <property type="protein sequence ID" value="KGQ21228.2"/>
    <property type="molecule type" value="Genomic_DNA"/>
</dbReference>
<dbReference type="InterPro" id="IPR018764">
    <property type="entry name" value="RskA_C"/>
</dbReference>
<dbReference type="PANTHER" id="PTHR37461">
    <property type="entry name" value="ANTI-SIGMA-K FACTOR RSKA"/>
    <property type="match status" value="1"/>
</dbReference>
<gene>
    <name evidence="12" type="ORF">THFILI_02025</name>
</gene>
<evidence type="ECO:0000256" key="5">
    <source>
        <dbReference type="ARBA" id="ARBA00022989"/>
    </source>
</evidence>
<dbReference type="Pfam" id="PF13490">
    <property type="entry name" value="zf-HC2"/>
    <property type="match status" value="1"/>
</dbReference>
<dbReference type="STRING" id="276.THFILI_02025"/>
<feature type="domain" description="Anti-sigma K factor RskA C-terminal" evidence="10">
    <location>
        <begin position="86"/>
        <end position="198"/>
    </location>
</feature>
<evidence type="ECO:0000256" key="7">
    <source>
        <dbReference type="ARBA" id="ARBA00029829"/>
    </source>
</evidence>
<comment type="caution">
    <text evidence="12">The sequence shown here is derived from an EMBL/GenBank/DDBJ whole genome shotgun (WGS) entry which is preliminary data.</text>
</comment>